<evidence type="ECO:0000313" key="2">
    <source>
        <dbReference type="Proteomes" id="UP001374893"/>
    </source>
</evidence>
<dbReference type="Proteomes" id="UP001374893">
    <property type="component" value="Chromosome"/>
</dbReference>
<accession>A0ABM7RCB8</accession>
<organism evidence="1 2">
    <name type="scientific">Haloferula helveola</name>
    <dbReference type="NCBI Taxonomy" id="490095"/>
    <lineage>
        <taxon>Bacteria</taxon>
        <taxon>Pseudomonadati</taxon>
        <taxon>Verrucomicrobiota</taxon>
        <taxon>Verrucomicrobiia</taxon>
        <taxon>Verrucomicrobiales</taxon>
        <taxon>Verrucomicrobiaceae</taxon>
        <taxon>Haloferula</taxon>
    </lineage>
</organism>
<reference evidence="1 2" key="1">
    <citation type="submission" date="2021-06" db="EMBL/GenBank/DDBJ databases">
        <title>Complete genome of Haloferula helveola possessing various polysaccharide degrading enzymes.</title>
        <authorList>
            <person name="Takami H."/>
            <person name="Huang C."/>
            <person name="Hamasaki K."/>
        </authorList>
    </citation>
    <scope>NUCLEOTIDE SEQUENCE [LARGE SCALE GENOMIC DNA]</scope>
    <source>
        <strain evidence="1 2">CN-1</strain>
    </source>
</reference>
<protein>
    <submittedName>
        <fullName evidence="1">Uncharacterized protein</fullName>
    </submittedName>
</protein>
<name>A0ABM7RCB8_9BACT</name>
<dbReference type="RefSeq" id="WP_338690017.1">
    <property type="nucleotide sequence ID" value="NZ_AP024702.1"/>
</dbReference>
<evidence type="ECO:0000313" key="1">
    <source>
        <dbReference type="EMBL" id="BCX47690.1"/>
    </source>
</evidence>
<sequence length="121" mass="13719">MKHLLTLLTVIGAGFVAAPDAEARPHQHNSCSTTYVSGHTSCGCPIYTQRYVAYYDRFGRAIYRYQTLPVNHHCRHRVVRQPQCHTPQPRYQNSRYTRSGVRIGPVIVGGGSRYVPSRSCR</sequence>
<keyword evidence="2" id="KW-1185">Reference proteome</keyword>
<proteinExistence type="predicted"/>
<gene>
    <name evidence="1" type="ORF">HAHE_15980</name>
</gene>
<dbReference type="EMBL" id="AP024702">
    <property type="protein sequence ID" value="BCX47690.1"/>
    <property type="molecule type" value="Genomic_DNA"/>
</dbReference>